<sequence length="277" mass="29822">MSGHGSHAGRAGVAALLQQERELLEVGHGGRLDLVERADVRALDAQQPLQLAVEALGVAAQPVEVALQLLERGEDAPVASGVWVTEQAVQLAQPVGDGVEHGRLQRAGRLQRGHGVPYTRDRRLAPPGQRVVQVPALVLLGGGEAAGVVEDHVEQAPAGELFERGGQLLLAYGGVPARLAQPFADLLDRQGRFEPFAGLAEGVQDRRVQVGPLGGGEPEHLRRHPWRLRHRPAPLAARLSGRHRSGRDRRRDRCLRADHGRSALAWERRGAVWPGSG</sequence>
<gene>
    <name evidence="1" type="ORF">GCM10009733_102330</name>
</gene>
<accession>A0ABN2HKG6</accession>
<name>A0ABN2HKG6_9ACTN</name>
<protein>
    <submittedName>
        <fullName evidence="1">Uncharacterized protein</fullName>
    </submittedName>
</protein>
<reference evidence="1 2" key="1">
    <citation type="journal article" date="2019" name="Int. J. Syst. Evol. Microbiol.">
        <title>The Global Catalogue of Microorganisms (GCM) 10K type strain sequencing project: providing services to taxonomists for standard genome sequencing and annotation.</title>
        <authorList>
            <consortium name="The Broad Institute Genomics Platform"/>
            <consortium name="The Broad Institute Genome Sequencing Center for Infectious Disease"/>
            <person name="Wu L."/>
            <person name="Ma J."/>
        </authorList>
    </citation>
    <scope>NUCLEOTIDE SEQUENCE [LARGE SCALE GENOMIC DNA]</scope>
    <source>
        <strain evidence="1 2">JCM 13929</strain>
    </source>
</reference>
<evidence type="ECO:0000313" key="1">
    <source>
        <dbReference type="EMBL" id="GAA1689480.1"/>
    </source>
</evidence>
<organism evidence="1 2">
    <name type="scientific">Nonomuraea maheshkhaliensis</name>
    <dbReference type="NCBI Taxonomy" id="419590"/>
    <lineage>
        <taxon>Bacteria</taxon>
        <taxon>Bacillati</taxon>
        <taxon>Actinomycetota</taxon>
        <taxon>Actinomycetes</taxon>
        <taxon>Streptosporangiales</taxon>
        <taxon>Streptosporangiaceae</taxon>
        <taxon>Nonomuraea</taxon>
    </lineage>
</organism>
<dbReference type="Proteomes" id="UP001500064">
    <property type="component" value="Unassembled WGS sequence"/>
</dbReference>
<proteinExistence type="predicted"/>
<keyword evidence="2" id="KW-1185">Reference proteome</keyword>
<evidence type="ECO:0000313" key="2">
    <source>
        <dbReference type="Proteomes" id="UP001500064"/>
    </source>
</evidence>
<dbReference type="EMBL" id="BAAAMU010000165">
    <property type="protein sequence ID" value="GAA1689480.1"/>
    <property type="molecule type" value="Genomic_DNA"/>
</dbReference>
<comment type="caution">
    <text evidence="1">The sequence shown here is derived from an EMBL/GenBank/DDBJ whole genome shotgun (WGS) entry which is preliminary data.</text>
</comment>